<dbReference type="PANTHER" id="PTHR30489:SF0">
    <property type="entry name" value="LIPOPROTEIN-RELEASING SYSTEM TRANSMEMBRANE PROTEIN LOLE"/>
    <property type="match status" value="1"/>
</dbReference>
<keyword evidence="7 8" id="KW-0472">Membrane</keyword>
<keyword evidence="5 8" id="KW-0812">Transmembrane</keyword>
<dbReference type="Pfam" id="PF12704">
    <property type="entry name" value="MacB_PCD"/>
    <property type="match status" value="1"/>
</dbReference>
<dbReference type="AlphaFoldDB" id="K6YUM4"/>
<keyword evidence="4" id="KW-1003">Cell membrane</keyword>
<comment type="subcellular location">
    <subcellularLocation>
        <location evidence="1">Cell membrane</location>
        <topology evidence="1">Multi-pass membrane protein</topology>
    </subcellularLocation>
</comment>
<reference evidence="11 12" key="1">
    <citation type="journal article" date="2017" name="Antonie Van Leeuwenhoek">
        <title>Rhizobium rhizosphaerae sp. nov., a novel species isolated from rice rhizosphere.</title>
        <authorList>
            <person name="Zhao J.J."/>
            <person name="Zhang J."/>
            <person name="Zhang R.J."/>
            <person name="Zhang C.W."/>
            <person name="Yin H.Q."/>
            <person name="Zhang X.X."/>
        </authorList>
    </citation>
    <scope>NUCLEOTIDE SEQUENCE [LARGE SCALE GENOMIC DNA]</scope>
    <source>
        <strain evidence="11 12">BSs20135</strain>
    </source>
</reference>
<feature type="transmembrane region" description="Helical" evidence="8">
    <location>
        <begin position="312"/>
        <end position="338"/>
    </location>
</feature>
<keyword evidence="3" id="KW-0813">Transport</keyword>
<keyword evidence="11" id="KW-0449">Lipoprotein</keyword>
<proteinExistence type="inferred from homology"/>
<dbReference type="eggNOG" id="COG4591">
    <property type="taxonomic scope" value="Bacteria"/>
</dbReference>
<evidence type="ECO:0000256" key="7">
    <source>
        <dbReference type="ARBA" id="ARBA00023136"/>
    </source>
</evidence>
<dbReference type="Pfam" id="PF02687">
    <property type="entry name" value="FtsX"/>
    <property type="match status" value="1"/>
</dbReference>
<dbReference type="OrthoDB" id="9808461at2"/>
<evidence type="ECO:0000313" key="11">
    <source>
        <dbReference type="EMBL" id="GAC20398.1"/>
    </source>
</evidence>
<evidence type="ECO:0000256" key="1">
    <source>
        <dbReference type="ARBA" id="ARBA00004651"/>
    </source>
</evidence>
<dbReference type="STRING" id="493475.GARC_3443"/>
<feature type="domain" description="ABC3 transporter permease C-terminal" evidence="9">
    <location>
        <begin position="272"/>
        <end position="405"/>
    </location>
</feature>
<dbReference type="InterPro" id="IPR003838">
    <property type="entry name" value="ABC3_permease_C"/>
</dbReference>
<evidence type="ECO:0000256" key="4">
    <source>
        <dbReference type="ARBA" id="ARBA00022475"/>
    </source>
</evidence>
<protein>
    <submittedName>
        <fullName evidence="11">Lipoprotein-releasing system transmembrane protein lolC</fullName>
    </submittedName>
</protein>
<evidence type="ECO:0000259" key="10">
    <source>
        <dbReference type="Pfam" id="PF12704"/>
    </source>
</evidence>
<dbReference type="EMBL" id="BAEO01000052">
    <property type="protein sequence ID" value="GAC20398.1"/>
    <property type="molecule type" value="Genomic_DNA"/>
</dbReference>
<accession>K6YUM4</accession>
<evidence type="ECO:0000313" key="12">
    <source>
        <dbReference type="Proteomes" id="UP000006327"/>
    </source>
</evidence>
<dbReference type="NCBIfam" id="TIGR02212">
    <property type="entry name" value="lolCE"/>
    <property type="match status" value="1"/>
</dbReference>
<dbReference type="PANTHER" id="PTHR30489">
    <property type="entry name" value="LIPOPROTEIN-RELEASING SYSTEM TRANSMEMBRANE PROTEIN LOLE"/>
    <property type="match status" value="1"/>
</dbReference>
<keyword evidence="12" id="KW-1185">Reference proteome</keyword>
<dbReference type="GO" id="GO:0098797">
    <property type="term" value="C:plasma membrane protein complex"/>
    <property type="evidence" value="ECO:0007669"/>
    <property type="project" value="TreeGrafter"/>
</dbReference>
<keyword evidence="6 8" id="KW-1133">Transmembrane helix</keyword>
<evidence type="ECO:0000256" key="5">
    <source>
        <dbReference type="ARBA" id="ARBA00022692"/>
    </source>
</evidence>
<feature type="transmembrane region" description="Helical" evidence="8">
    <location>
        <begin position="268"/>
        <end position="292"/>
    </location>
</feature>
<dbReference type="Proteomes" id="UP000006327">
    <property type="component" value="Unassembled WGS sequence"/>
</dbReference>
<feature type="transmembrane region" description="Helical" evidence="8">
    <location>
        <begin position="20"/>
        <end position="46"/>
    </location>
</feature>
<feature type="domain" description="MacB-like periplasmic core" evidence="10">
    <location>
        <begin position="27"/>
        <end position="235"/>
    </location>
</feature>
<dbReference type="InterPro" id="IPR025857">
    <property type="entry name" value="MacB_PCD"/>
</dbReference>
<dbReference type="InterPro" id="IPR011925">
    <property type="entry name" value="LolCE_TM"/>
</dbReference>
<evidence type="ECO:0000259" key="9">
    <source>
        <dbReference type="Pfam" id="PF02687"/>
    </source>
</evidence>
<sequence>MHLAWILAWRFRTNKRQNGFISFISASSTFGIGLGCFVLILLLSVMNGFEKELKDRLLSVIPHAEFKSVYASGIENWPAEVEALKLHPEVTFVEPYVNATGMLQKGNKMKAVEMTALEPLYAADGVIPSLVTSQQWLQFQTDENATMLGIGLMQKLDLVVGDKVQILLPQLSEDLSLSAPKTLRLNIIASLDMGGELSNHIGFMHMSLAAQTQNIHHGAQGIRLRYRDAFAAPKLTREIGYKLTPEVYMSDWTIKDGNLYQDIQLVRAVVYIALSLVIAVACFNIVSTLVMAVNEKQSEIAMLKSMGAKNSLIILVFMLQGSFNGLIGTIVGVTLGILMATNLAAVARFIEDLLGVQFLSGDVYFIDFLPSELNWNEVYITALIAIILSVLATLYPAIKAAKINPAKVLGH</sequence>
<feature type="transmembrane region" description="Helical" evidence="8">
    <location>
        <begin position="378"/>
        <end position="398"/>
    </location>
</feature>
<evidence type="ECO:0000256" key="2">
    <source>
        <dbReference type="ARBA" id="ARBA00005236"/>
    </source>
</evidence>
<dbReference type="InterPro" id="IPR051447">
    <property type="entry name" value="Lipoprotein-release_system"/>
</dbReference>
<comment type="caution">
    <text evidence="11">The sequence shown here is derived from an EMBL/GenBank/DDBJ whole genome shotgun (WGS) entry which is preliminary data.</text>
</comment>
<comment type="similarity">
    <text evidence="2">Belongs to the ABC-4 integral membrane protein family. LolC/E subfamily.</text>
</comment>
<dbReference type="GO" id="GO:0042953">
    <property type="term" value="P:lipoprotein transport"/>
    <property type="evidence" value="ECO:0007669"/>
    <property type="project" value="InterPro"/>
</dbReference>
<gene>
    <name evidence="11" type="primary">lolE</name>
    <name evidence="11" type="ORF">GARC_3443</name>
</gene>
<dbReference type="GO" id="GO:0044874">
    <property type="term" value="P:lipoprotein localization to outer membrane"/>
    <property type="evidence" value="ECO:0007669"/>
    <property type="project" value="TreeGrafter"/>
</dbReference>
<evidence type="ECO:0000256" key="3">
    <source>
        <dbReference type="ARBA" id="ARBA00022448"/>
    </source>
</evidence>
<evidence type="ECO:0000256" key="6">
    <source>
        <dbReference type="ARBA" id="ARBA00022989"/>
    </source>
</evidence>
<name>K6YUM4_9ALTE</name>
<evidence type="ECO:0000256" key="8">
    <source>
        <dbReference type="SAM" id="Phobius"/>
    </source>
</evidence>
<organism evidence="11 12">
    <name type="scientific">Paraglaciecola arctica BSs20135</name>
    <dbReference type="NCBI Taxonomy" id="493475"/>
    <lineage>
        <taxon>Bacteria</taxon>
        <taxon>Pseudomonadati</taxon>
        <taxon>Pseudomonadota</taxon>
        <taxon>Gammaproteobacteria</taxon>
        <taxon>Alteromonadales</taxon>
        <taxon>Alteromonadaceae</taxon>
        <taxon>Paraglaciecola</taxon>
    </lineage>
</organism>
<dbReference type="RefSeq" id="WP_007622282.1">
    <property type="nucleotide sequence ID" value="NZ_BAEO01000052.1"/>
</dbReference>